<dbReference type="EMBL" id="FZNY01000001">
    <property type="protein sequence ID" value="SNR47234.1"/>
    <property type="molecule type" value="Genomic_DNA"/>
</dbReference>
<proteinExistence type="predicted"/>
<dbReference type="OrthoDB" id="1366181at2"/>
<evidence type="ECO:0000313" key="1">
    <source>
        <dbReference type="EMBL" id="SNR47234.1"/>
    </source>
</evidence>
<evidence type="ECO:0000313" key="2">
    <source>
        <dbReference type="Proteomes" id="UP000198379"/>
    </source>
</evidence>
<reference evidence="1 2" key="1">
    <citation type="submission" date="2017-06" db="EMBL/GenBank/DDBJ databases">
        <authorList>
            <person name="Kim H.J."/>
            <person name="Triplett B.A."/>
        </authorList>
    </citation>
    <scope>NUCLEOTIDE SEQUENCE [LARGE SCALE GENOMIC DNA]</scope>
    <source>
        <strain evidence="1 2">DSM 25597</strain>
    </source>
</reference>
<organism evidence="1 2">
    <name type="scientific">Dokdonia pacifica</name>
    <dbReference type="NCBI Taxonomy" id="1627892"/>
    <lineage>
        <taxon>Bacteria</taxon>
        <taxon>Pseudomonadati</taxon>
        <taxon>Bacteroidota</taxon>
        <taxon>Flavobacteriia</taxon>
        <taxon>Flavobacteriales</taxon>
        <taxon>Flavobacteriaceae</taxon>
        <taxon>Dokdonia</taxon>
    </lineage>
</organism>
<name>A0A238WLY1_9FLAO</name>
<gene>
    <name evidence="1" type="ORF">SAMN06265376_1011191</name>
</gene>
<keyword evidence="2" id="KW-1185">Reference proteome</keyword>
<sequence length="59" mass="6607">MLKNISNLEGVQELNKQEQKNINGGSIRCNLTHSLCHNLLDSDNNYEQCMTLLGCGDEL</sequence>
<dbReference type="RefSeq" id="WP_089370480.1">
    <property type="nucleotide sequence ID" value="NZ_BMEP01000003.1"/>
</dbReference>
<protein>
    <submittedName>
        <fullName evidence="1">Uncharacterized protein</fullName>
    </submittedName>
</protein>
<dbReference type="AlphaFoldDB" id="A0A238WLY1"/>
<dbReference type="Proteomes" id="UP000198379">
    <property type="component" value="Unassembled WGS sequence"/>
</dbReference>
<accession>A0A238WLY1</accession>